<organism evidence="1 2">
    <name type="scientific">Micromonospora tarensis</name>
    <dbReference type="NCBI Taxonomy" id="2806100"/>
    <lineage>
        <taxon>Bacteria</taxon>
        <taxon>Bacillati</taxon>
        <taxon>Actinomycetota</taxon>
        <taxon>Actinomycetes</taxon>
        <taxon>Micromonosporales</taxon>
        <taxon>Micromonosporaceae</taxon>
        <taxon>Micromonospora</taxon>
    </lineage>
</organism>
<gene>
    <name evidence="1" type="ORF">JM949_00995</name>
</gene>
<proteinExistence type="predicted"/>
<dbReference type="InterPro" id="IPR008979">
    <property type="entry name" value="Galactose-bd-like_sf"/>
</dbReference>
<reference evidence="1 2" key="1">
    <citation type="submission" date="2021-01" db="EMBL/GenBank/DDBJ databases">
        <title>Draft genome sequence of Micromonospora sp. strain STR1s_6.</title>
        <authorList>
            <person name="Karlyshev A."/>
            <person name="Jawad R."/>
        </authorList>
    </citation>
    <scope>NUCLEOTIDE SEQUENCE [LARGE SCALE GENOMIC DNA]</scope>
    <source>
        <strain evidence="1 2">STR1S-6</strain>
    </source>
</reference>
<evidence type="ECO:0000313" key="1">
    <source>
        <dbReference type="EMBL" id="MBM0274138.1"/>
    </source>
</evidence>
<sequence>MPVPAGSGSGPAPAGLSYDPILSRVRLSVQIPSPAAYARIERSTDQVRWVTVRGGTEVVPTTGGWVTLSDYEFTPDTPNWYRVRAFMANDFEIGASRNSNPYIETDTSGWTAVGGTVARSTSTPHEGVASLLLTPDGATATVQARVANGPVTAANFYVGAAWLRSTVARTAGIAIIWRDAGGGILSQTLGSTVALAAGVWTYFEVTGQAPASATQATFVAASMGGTPPVGHTMLVDEACFVVIGGTPVFSGAITPDLAGHVWLKSVSRPFLNRAVTVLDYSDIERPARGGLFTVPGRTAPVAVTDVRSSRRWTLEVLTNDATAARDVDLLLASGDVLLVQAPAGTDVPAGYVHVGDTRQRRTSRLGPRRVFELPCTEVAAPTADVVGATATCQTVLNTYATCAALLAAHPTCLSVMELIGDPTEVIVP</sequence>
<name>A0ABS1Y9T3_9ACTN</name>
<evidence type="ECO:0000313" key="2">
    <source>
        <dbReference type="Proteomes" id="UP000622245"/>
    </source>
</evidence>
<dbReference type="RefSeq" id="WP_203146568.1">
    <property type="nucleotide sequence ID" value="NZ_JAEVHL010000002.1"/>
</dbReference>
<dbReference type="Proteomes" id="UP000622245">
    <property type="component" value="Unassembled WGS sequence"/>
</dbReference>
<dbReference type="Gene3D" id="2.60.120.260">
    <property type="entry name" value="Galactose-binding domain-like"/>
    <property type="match status" value="1"/>
</dbReference>
<accession>A0ABS1Y9T3</accession>
<keyword evidence="2" id="KW-1185">Reference proteome</keyword>
<dbReference type="SUPFAM" id="SSF49785">
    <property type="entry name" value="Galactose-binding domain-like"/>
    <property type="match status" value="1"/>
</dbReference>
<dbReference type="EMBL" id="JAEVHL010000002">
    <property type="protein sequence ID" value="MBM0274138.1"/>
    <property type="molecule type" value="Genomic_DNA"/>
</dbReference>
<comment type="caution">
    <text evidence="1">The sequence shown here is derived from an EMBL/GenBank/DDBJ whole genome shotgun (WGS) entry which is preliminary data.</text>
</comment>
<protein>
    <submittedName>
        <fullName evidence="1">Uncharacterized protein</fullName>
    </submittedName>
</protein>